<dbReference type="Proteomes" id="UP000284716">
    <property type="component" value="Unassembled WGS sequence"/>
</dbReference>
<comment type="caution">
    <text evidence="1">The sequence shown here is derived from an EMBL/GenBank/DDBJ whole genome shotgun (WGS) entry which is preliminary data.</text>
</comment>
<reference evidence="1 2" key="1">
    <citation type="journal article" date="2018" name="Front. Microbiol.">
        <title>Conversion of Methionine to Cysteine in Lactobacillus paracasei Depends on the Highly Mobile cysK-ctl-cysE Gene Cluster.</title>
        <authorList>
            <person name="Wuthrich D."/>
            <person name="Irmler S."/>
            <person name="Berthoud H."/>
            <person name="Guggenbuhl B."/>
            <person name="Eugster E."/>
            <person name="Bruggmann R."/>
        </authorList>
    </citation>
    <scope>NUCLEOTIDE SEQUENCE [LARGE SCALE GENOMIC DNA]</scope>
    <source>
        <strain evidence="1 2">FAM18157</strain>
    </source>
</reference>
<accession>A0A422LUI7</accession>
<gene>
    <name evidence="1" type="ORF">FAM18157_02904</name>
</gene>
<evidence type="ECO:0000313" key="2">
    <source>
        <dbReference type="Proteomes" id="UP000284716"/>
    </source>
</evidence>
<protein>
    <submittedName>
        <fullName evidence="1">Uncharacterized protein</fullName>
    </submittedName>
</protein>
<proteinExistence type="predicted"/>
<organism evidence="1 2">
    <name type="scientific">Lacticaseibacillus paracasei</name>
    <name type="common">Lactobacillus paracasei</name>
    <dbReference type="NCBI Taxonomy" id="1597"/>
    <lineage>
        <taxon>Bacteria</taxon>
        <taxon>Bacillati</taxon>
        <taxon>Bacillota</taxon>
        <taxon>Bacilli</taxon>
        <taxon>Lactobacillales</taxon>
        <taxon>Lactobacillaceae</taxon>
        <taxon>Lacticaseibacillus</taxon>
    </lineage>
</organism>
<dbReference type="AlphaFoldDB" id="A0A422LUI7"/>
<dbReference type="RefSeq" id="WP_240031905.1">
    <property type="nucleotide sequence ID" value="NZ_JBNDHN010000091.1"/>
</dbReference>
<name>A0A422LUI7_LACPA</name>
<dbReference type="EMBL" id="LKFS01000126">
    <property type="protein sequence ID" value="RND77616.1"/>
    <property type="molecule type" value="Genomic_DNA"/>
</dbReference>
<evidence type="ECO:0000313" key="1">
    <source>
        <dbReference type="EMBL" id="RND77616.1"/>
    </source>
</evidence>
<sequence>MEELYQFQNYDDNSGVYGITVMTEYHTNQCGDTKRHISGKRRVYLHLSFNNDWHSEDVRVLDKHFAEFYHELQARQHLEAQAKDYAKFFEVKATPKRGHQVTPKDEAVKQAKEFCR</sequence>